<dbReference type="SMART" id="SM00829">
    <property type="entry name" value="PKS_ER"/>
    <property type="match status" value="1"/>
</dbReference>
<name>A0AAE0KUY1_9CHLO</name>
<dbReference type="PANTHER" id="PTHR11695">
    <property type="entry name" value="ALCOHOL DEHYDROGENASE RELATED"/>
    <property type="match status" value="1"/>
</dbReference>
<dbReference type="Gene3D" id="3.40.50.720">
    <property type="entry name" value="NAD(P)-binding Rossmann-like Domain"/>
    <property type="match status" value="1"/>
</dbReference>
<dbReference type="Pfam" id="PF08240">
    <property type="entry name" value="ADH_N"/>
    <property type="match status" value="1"/>
</dbReference>
<protein>
    <recommendedName>
        <fullName evidence="1">Enoyl reductase (ER) domain-containing protein</fullName>
    </recommendedName>
</protein>
<dbReference type="PANTHER" id="PTHR11695:SF294">
    <property type="entry name" value="RETICULON-4-INTERACTING PROTEIN 1, MITOCHONDRIAL"/>
    <property type="match status" value="1"/>
</dbReference>
<dbReference type="EMBL" id="LGRX02016891">
    <property type="protein sequence ID" value="KAK3261439.1"/>
    <property type="molecule type" value="Genomic_DNA"/>
</dbReference>
<keyword evidence="3" id="KW-1185">Reference proteome</keyword>
<dbReference type="Gene3D" id="3.90.180.10">
    <property type="entry name" value="Medium-chain alcohol dehydrogenases, catalytic domain"/>
    <property type="match status" value="1"/>
</dbReference>
<proteinExistence type="predicted"/>
<evidence type="ECO:0000313" key="2">
    <source>
        <dbReference type="EMBL" id="KAK3261439.1"/>
    </source>
</evidence>
<evidence type="ECO:0000313" key="3">
    <source>
        <dbReference type="Proteomes" id="UP001190700"/>
    </source>
</evidence>
<dbReference type="Proteomes" id="UP001190700">
    <property type="component" value="Unassembled WGS sequence"/>
</dbReference>
<dbReference type="SUPFAM" id="SSF50129">
    <property type="entry name" value="GroES-like"/>
    <property type="match status" value="1"/>
</dbReference>
<dbReference type="GO" id="GO:0016491">
    <property type="term" value="F:oxidoreductase activity"/>
    <property type="evidence" value="ECO:0007669"/>
    <property type="project" value="InterPro"/>
</dbReference>
<comment type="caution">
    <text evidence="2">The sequence shown here is derived from an EMBL/GenBank/DDBJ whole genome shotgun (WGS) entry which is preliminary data.</text>
</comment>
<feature type="domain" description="Enoyl reductase (ER)" evidence="1">
    <location>
        <begin position="27"/>
        <end position="341"/>
    </location>
</feature>
<dbReference type="Pfam" id="PF13602">
    <property type="entry name" value="ADH_zinc_N_2"/>
    <property type="match status" value="1"/>
</dbReference>
<dbReference type="InterPro" id="IPR036291">
    <property type="entry name" value="NAD(P)-bd_dom_sf"/>
</dbReference>
<dbReference type="InterPro" id="IPR013154">
    <property type="entry name" value="ADH-like_N"/>
</dbReference>
<dbReference type="InterPro" id="IPR050700">
    <property type="entry name" value="YIM1/Zinc_Alcohol_DH_Fams"/>
</dbReference>
<dbReference type="AlphaFoldDB" id="A0AAE0KUY1"/>
<dbReference type="InterPro" id="IPR011032">
    <property type="entry name" value="GroES-like_sf"/>
</dbReference>
<evidence type="ECO:0000259" key="1">
    <source>
        <dbReference type="SMART" id="SM00829"/>
    </source>
</evidence>
<sequence length="353" mass="37702">MRAYVALTANAKTQGYLPSFSPPPKLGSLRKKYLGLPQSCEVLLWTLASSINPSDFHPAIPNETLPQVMGSDVCGSVIAVESHCTRLKVGDIVWGDIGANVKVAVAGGGNTSTKELGAFGEFSLALETQLSVAPKNLNVLEIASLPKVALTSYKALTWYADALNATGIWAKRPTVLVLGGSGGTGTTGLQLARAFGASEIITTTSPRNFAYCASNGATKLIDYHSENWWDDAVVPADSVDVVYDTVGQSGTGDRAMEKLKRGGYYVTITGQLASRVKEGTHQAFFINSDTNLDNYKMLEDLVKLVEADRLRMKSLRVFDLSEVPLAFNTSQEGHVTGKLVIAVGKDAVQKPTV</sequence>
<organism evidence="2 3">
    <name type="scientific">Cymbomonas tetramitiformis</name>
    <dbReference type="NCBI Taxonomy" id="36881"/>
    <lineage>
        <taxon>Eukaryota</taxon>
        <taxon>Viridiplantae</taxon>
        <taxon>Chlorophyta</taxon>
        <taxon>Pyramimonadophyceae</taxon>
        <taxon>Pyramimonadales</taxon>
        <taxon>Pyramimonadaceae</taxon>
        <taxon>Cymbomonas</taxon>
    </lineage>
</organism>
<dbReference type="InterPro" id="IPR020843">
    <property type="entry name" value="ER"/>
</dbReference>
<reference evidence="2 3" key="1">
    <citation type="journal article" date="2015" name="Genome Biol. Evol.">
        <title>Comparative Genomics of a Bacterivorous Green Alga Reveals Evolutionary Causalities and Consequences of Phago-Mixotrophic Mode of Nutrition.</title>
        <authorList>
            <person name="Burns J.A."/>
            <person name="Paasch A."/>
            <person name="Narechania A."/>
            <person name="Kim E."/>
        </authorList>
    </citation>
    <scope>NUCLEOTIDE SEQUENCE [LARGE SCALE GENOMIC DNA]</scope>
    <source>
        <strain evidence="2 3">PLY_AMNH</strain>
    </source>
</reference>
<accession>A0AAE0KUY1</accession>
<dbReference type="SUPFAM" id="SSF51735">
    <property type="entry name" value="NAD(P)-binding Rossmann-fold domains"/>
    <property type="match status" value="1"/>
</dbReference>
<gene>
    <name evidence="2" type="ORF">CYMTET_29655</name>
</gene>